<evidence type="ECO:0000313" key="2">
    <source>
        <dbReference type="EMBL" id="OGE25353.1"/>
    </source>
</evidence>
<feature type="transmembrane region" description="Helical" evidence="1">
    <location>
        <begin position="101"/>
        <end position="128"/>
    </location>
</feature>
<proteinExistence type="predicted"/>
<dbReference type="Proteomes" id="UP000177042">
    <property type="component" value="Unassembled WGS sequence"/>
</dbReference>
<keyword evidence="1" id="KW-1133">Transmembrane helix</keyword>
<sequence>MGSVVGITLIILGIWILVSIYIKRSKFRFMSRWMLAIEGIGRVYNFLSGKHEHHKIKYPSEFGIKTSYLVGTIHGIGAETPTQVILFITAAGVGGGINGSVLLLVFVIGLLIANSAIVILFLLGFVNVKKNTKLYVTFGILAGLMSLIVGVLFLIGKSLLLPALS</sequence>
<evidence type="ECO:0008006" key="4">
    <source>
        <dbReference type="Google" id="ProtNLM"/>
    </source>
</evidence>
<keyword evidence="1" id="KW-0812">Transmembrane</keyword>
<evidence type="ECO:0000313" key="3">
    <source>
        <dbReference type="Proteomes" id="UP000177042"/>
    </source>
</evidence>
<organism evidence="2 3">
    <name type="scientific">Candidatus Daviesbacteria bacterium RIFCSPHIGHO2_02_FULL_39_12</name>
    <dbReference type="NCBI Taxonomy" id="1797770"/>
    <lineage>
        <taxon>Bacteria</taxon>
        <taxon>Candidatus Daviesiibacteriota</taxon>
    </lineage>
</organism>
<protein>
    <recommendedName>
        <fullName evidence="4">Nickel/cobalt efflux system</fullName>
    </recommendedName>
</protein>
<dbReference type="AlphaFoldDB" id="A0A1F5J9S7"/>
<feature type="transmembrane region" description="Helical" evidence="1">
    <location>
        <begin position="134"/>
        <end position="155"/>
    </location>
</feature>
<dbReference type="EMBL" id="MFCX01000027">
    <property type="protein sequence ID" value="OGE25353.1"/>
    <property type="molecule type" value="Genomic_DNA"/>
</dbReference>
<name>A0A1F5J9S7_9BACT</name>
<reference evidence="2 3" key="1">
    <citation type="journal article" date="2016" name="Nat. Commun.">
        <title>Thousands of microbial genomes shed light on interconnected biogeochemical processes in an aquifer system.</title>
        <authorList>
            <person name="Anantharaman K."/>
            <person name="Brown C.T."/>
            <person name="Hug L.A."/>
            <person name="Sharon I."/>
            <person name="Castelle C.J."/>
            <person name="Probst A.J."/>
            <person name="Thomas B.C."/>
            <person name="Singh A."/>
            <person name="Wilkins M.J."/>
            <person name="Karaoz U."/>
            <person name="Brodie E.L."/>
            <person name="Williams K.H."/>
            <person name="Hubbard S.S."/>
            <person name="Banfield J.F."/>
        </authorList>
    </citation>
    <scope>NUCLEOTIDE SEQUENCE [LARGE SCALE GENOMIC DNA]</scope>
</reference>
<comment type="caution">
    <text evidence="2">The sequence shown here is derived from an EMBL/GenBank/DDBJ whole genome shotgun (WGS) entry which is preliminary data.</text>
</comment>
<feature type="transmembrane region" description="Helical" evidence="1">
    <location>
        <begin position="6"/>
        <end position="22"/>
    </location>
</feature>
<evidence type="ECO:0000256" key="1">
    <source>
        <dbReference type="SAM" id="Phobius"/>
    </source>
</evidence>
<accession>A0A1F5J9S7</accession>
<gene>
    <name evidence="2" type="ORF">A3C26_00770</name>
</gene>
<keyword evidence="1" id="KW-0472">Membrane</keyword>